<evidence type="ECO:0000313" key="2">
    <source>
        <dbReference type="Proteomes" id="UP001652582"/>
    </source>
</evidence>
<dbReference type="GeneID" id="112048635"/>
<proteinExistence type="predicted"/>
<feature type="signal peptide" evidence="1">
    <location>
        <begin position="1"/>
        <end position="17"/>
    </location>
</feature>
<dbReference type="Proteomes" id="UP001652582">
    <property type="component" value="Chromosome 8"/>
</dbReference>
<reference evidence="3" key="1">
    <citation type="submission" date="2025-08" db="UniProtKB">
        <authorList>
            <consortium name="RefSeq"/>
        </authorList>
    </citation>
    <scope>IDENTIFICATION</scope>
</reference>
<name>A0A6J1N5A3_BICAN</name>
<accession>A0A6J1N5A3</accession>
<evidence type="ECO:0000256" key="1">
    <source>
        <dbReference type="SAM" id="SignalP"/>
    </source>
</evidence>
<sequence>MKLFVIILFSVVLAVSSETEKSKTKTVKEDQKIDNSAFLQKFLPPLNHDVNQRYGQGQEYRNENWANRGNGYYDYNDEEEQNEGIRRNQGWPLYNVPNIWGYSKNGAELGKLVSHSYNNDNTVWGYLRDGEGRLRNEGRDNAREYLRNEGRPRYLARGHLPKLNVPLEPEYIGYVGYVDPRGHGYKDRYHYRLIGRTGLGFDKRTAAAYGLRAPITPSLLKVVGQYDYRRKNQNGYNSRGYSSQH</sequence>
<protein>
    <submittedName>
        <fullName evidence="3">Uncharacterized protein LOC112048635</fullName>
    </submittedName>
</protein>
<evidence type="ECO:0000313" key="3">
    <source>
        <dbReference type="RefSeq" id="XP_023942024.1"/>
    </source>
</evidence>
<dbReference type="AlphaFoldDB" id="A0A6J1N5A3"/>
<feature type="chain" id="PRO_5026930921" evidence="1">
    <location>
        <begin position="18"/>
        <end position="245"/>
    </location>
</feature>
<dbReference type="KEGG" id="bany:112048635"/>
<keyword evidence="2" id="KW-1185">Reference proteome</keyword>
<organism evidence="2 3">
    <name type="scientific">Bicyclus anynana</name>
    <name type="common">Squinting bush brown butterfly</name>
    <dbReference type="NCBI Taxonomy" id="110368"/>
    <lineage>
        <taxon>Eukaryota</taxon>
        <taxon>Metazoa</taxon>
        <taxon>Ecdysozoa</taxon>
        <taxon>Arthropoda</taxon>
        <taxon>Hexapoda</taxon>
        <taxon>Insecta</taxon>
        <taxon>Pterygota</taxon>
        <taxon>Neoptera</taxon>
        <taxon>Endopterygota</taxon>
        <taxon>Lepidoptera</taxon>
        <taxon>Glossata</taxon>
        <taxon>Ditrysia</taxon>
        <taxon>Papilionoidea</taxon>
        <taxon>Nymphalidae</taxon>
        <taxon>Satyrinae</taxon>
        <taxon>Satyrini</taxon>
        <taxon>Mycalesina</taxon>
        <taxon>Bicyclus</taxon>
    </lineage>
</organism>
<dbReference type="OrthoDB" id="6894857at2759"/>
<keyword evidence="1" id="KW-0732">Signal</keyword>
<dbReference type="RefSeq" id="XP_023942024.1">
    <property type="nucleotide sequence ID" value="XM_024086256.2"/>
</dbReference>
<gene>
    <name evidence="3" type="primary">LOC112048635</name>
</gene>